<feature type="region of interest" description="Disordered" evidence="1">
    <location>
        <begin position="1"/>
        <end position="34"/>
    </location>
</feature>
<keyword evidence="3" id="KW-1185">Reference proteome</keyword>
<gene>
    <name evidence="2" type="ORF">BVRB_011390</name>
</gene>
<proteinExistence type="predicted"/>
<accession>A0A0J8B287</accession>
<evidence type="ECO:0000256" key="1">
    <source>
        <dbReference type="SAM" id="MobiDB-lite"/>
    </source>
</evidence>
<evidence type="ECO:0000313" key="2">
    <source>
        <dbReference type="EMBL" id="KMS95199.1"/>
    </source>
</evidence>
<dbReference type="Proteomes" id="UP000035740">
    <property type="component" value="Unassembled WGS sequence"/>
</dbReference>
<reference evidence="2 3" key="1">
    <citation type="journal article" date="2014" name="Nature">
        <title>The genome of the recently domesticated crop plant sugar beet (Beta vulgaris).</title>
        <authorList>
            <person name="Dohm J.C."/>
            <person name="Minoche A.E."/>
            <person name="Holtgrawe D."/>
            <person name="Capella-Gutierrez S."/>
            <person name="Zakrzewski F."/>
            <person name="Tafer H."/>
            <person name="Rupp O."/>
            <person name="Sorensen T.R."/>
            <person name="Stracke R."/>
            <person name="Reinhardt R."/>
            <person name="Goesmann A."/>
            <person name="Kraft T."/>
            <person name="Schulz B."/>
            <person name="Stadler P.F."/>
            <person name="Schmidt T."/>
            <person name="Gabaldon T."/>
            <person name="Lehrach H."/>
            <person name="Weisshaar B."/>
            <person name="Himmelbauer H."/>
        </authorList>
    </citation>
    <scope>NUCLEOTIDE SEQUENCE [LARGE SCALE GENOMIC DNA]</scope>
    <source>
        <tissue evidence="2">Taproot</tissue>
    </source>
</reference>
<dbReference type="Gramene" id="KMS95199">
    <property type="protein sequence ID" value="KMS95199"/>
    <property type="gene ID" value="BVRB_011390"/>
</dbReference>
<evidence type="ECO:0000313" key="3">
    <source>
        <dbReference type="Proteomes" id="UP000035740"/>
    </source>
</evidence>
<feature type="compositionally biased region" description="Polar residues" evidence="1">
    <location>
        <begin position="15"/>
        <end position="25"/>
    </location>
</feature>
<organism evidence="2 3">
    <name type="scientific">Beta vulgaris subsp. vulgaris</name>
    <name type="common">Beet</name>
    <dbReference type="NCBI Taxonomy" id="3555"/>
    <lineage>
        <taxon>Eukaryota</taxon>
        <taxon>Viridiplantae</taxon>
        <taxon>Streptophyta</taxon>
        <taxon>Embryophyta</taxon>
        <taxon>Tracheophyta</taxon>
        <taxon>Spermatophyta</taxon>
        <taxon>Magnoliopsida</taxon>
        <taxon>eudicotyledons</taxon>
        <taxon>Gunneridae</taxon>
        <taxon>Pentapetalae</taxon>
        <taxon>Caryophyllales</taxon>
        <taxon>Chenopodiaceae</taxon>
        <taxon>Betoideae</taxon>
        <taxon>Beta</taxon>
    </lineage>
</organism>
<sequence>MQNPRSTSETTTSSQATEYPSSEIQFQKKRETKVSDPKLVIKAESCSSHLVSLSICQSVIILLISYIHP</sequence>
<name>A0A0J8B287_BETVV</name>
<dbReference type="AlphaFoldDB" id="A0A0J8B287"/>
<protein>
    <submittedName>
        <fullName evidence="2">Uncharacterized protein</fullName>
    </submittedName>
</protein>
<feature type="compositionally biased region" description="Low complexity" evidence="1">
    <location>
        <begin position="1"/>
        <end position="14"/>
    </location>
</feature>
<dbReference type="EMBL" id="KQ090519">
    <property type="protein sequence ID" value="KMS95199.1"/>
    <property type="molecule type" value="Genomic_DNA"/>
</dbReference>